<name>A0A9P3QB85_9MYCO</name>
<sequence length="153" mass="16739">MTVTQASLDALAAHTSKRRGAVSARIEKALKDMRREQAEITISSVSRRAKVTRKSIHYRPDLLALIRAHQPLAAVDTAAPPQATDGEPSIVTALRSRLTAREDLITELKATLRERDRTIATLHGEIEKLHAQHTPLTATQRSLGPGADTERLG</sequence>
<comment type="caution">
    <text evidence="3">The sequence shown here is derived from an EMBL/GenBank/DDBJ whole genome shotgun (WGS) entry which is preliminary data.</text>
</comment>
<evidence type="ECO:0000256" key="1">
    <source>
        <dbReference type="SAM" id="MobiDB-lite"/>
    </source>
</evidence>
<organism evidence="3 4">
    <name type="scientific">Mycobacterium kiyosense</name>
    <dbReference type="NCBI Taxonomy" id="2871094"/>
    <lineage>
        <taxon>Bacteria</taxon>
        <taxon>Bacillati</taxon>
        <taxon>Actinomycetota</taxon>
        <taxon>Actinomycetes</taxon>
        <taxon>Mycobacteriales</taxon>
        <taxon>Mycobacteriaceae</taxon>
        <taxon>Mycobacterium</taxon>
    </lineage>
</organism>
<gene>
    <name evidence="3" type="ORF">Mkiyose1413_53970</name>
    <name evidence="2" type="ORF">SRL2020028_40450</name>
</gene>
<proteinExistence type="predicted"/>
<evidence type="ECO:0000313" key="4">
    <source>
        <dbReference type="Proteomes" id="UP001064782"/>
    </source>
</evidence>
<dbReference type="AlphaFoldDB" id="A0A9P3QB85"/>
<dbReference type="RefSeq" id="WP_174814927.1">
    <property type="nucleotide sequence ID" value="NZ_BRXE01000061.1"/>
</dbReference>
<dbReference type="EMBL" id="BRZI01000084">
    <property type="protein sequence ID" value="GLD33514.1"/>
    <property type="molecule type" value="Genomic_DNA"/>
</dbReference>
<evidence type="ECO:0000313" key="2">
    <source>
        <dbReference type="EMBL" id="GLB84789.1"/>
    </source>
</evidence>
<keyword evidence="4" id="KW-1185">Reference proteome</keyword>
<dbReference type="Proteomes" id="UP001165663">
    <property type="component" value="Unassembled WGS sequence"/>
</dbReference>
<evidence type="ECO:0000313" key="3">
    <source>
        <dbReference type="EMBL" id="GLD33514.1"/>
    </source>
</evidence>
<accession>A0A9P3QB85</accession>
<feature type="region of interest" description="Disordered" evidence="1">
    <location>
        <begin position="130"/>
        <end position="153"/>
    </location>
</feature>
<protein>
    <recommendedName>
        <fullName evidence="5">Transposase</fullName>
    </recommendedName>
</protein>
<dbReference type="EMBL" id="BRXE01000061">
    <property type="protein sequence ID" value="GLB84789.1"/>
    <property type="molecule type" value="Genomic_DNA"/>
</dbReference>
<reference evidence="3" key="1">
    <citation type="submission" date="2022-08" db="EMBL/GenBank/DDBJ databases">
        <title>Mycobacterium kiyosense sp. nov., scotochromogenic slow-glowing species isolated from respiratory specimens.</title>
        <authorList>
            <person name="Fukano H."/>
            <person name="Kazumi Y."/>
            <person name="Sakagami N."/>
            <person name="Ato M."/>
            <person name="Mitarai S."/>
            <person name="Hoshino Y."/>
        </authorList>
    </citation>
    <scope>NUCLEOTIDE SEQUENCE</scope>
    <source>
        <strain evidence="3">1413</strain>
        <strain evidence="2">SRL2020-028</strain>
    </source>
</reference>
<evidence type="ECO:0008006" key="5">
    <source>
        <dbReference type="Google" id="ProtNLM"/>
    </source>
</evidence>
<dbReference type="Proteomes" id="UP001064782">
    <property type="component" value="Unassembled WGS sequence"/>
</dbReference>